<accession>A0A4Y2RZA0</accession>
<reference evidence="1 2" key="1">
    <citation type="journal article" date="2019" name="Sci. Rep.">
        <title>Orb-weaving spider Araneus ventricosus genome elucidates the spidroin gene catalogue.</title>
        <authorList>
            <person name="Kono N."/>
            <person name="Nakamura H."/>
            <person name="Ohtoshi R."/>
            <person name="Moran D.A.P."/>
            <person name="Shinohara A."/>
            <person name="Yoshida Y."/>
            <person name="Fujiwara M."/>
            <person name="Mori M."/>
            <person name="Tomita M."/>
            <person name="Arakawa K."/>
        </authorList>
    </citation>
    <scope>NUCLEOTIDE SEQUENCE [LARGE SCALE GENOMIC DNA]</scope>
</reference>
<comment type="caution">
    <text evidence="1">The sequence shown here is derived from an EMBL/GenBank/DDBJ whole genome shotgun (WGS) entry which is preliminary data.</text>
</comment>
<proteinExistence type="predicted"/>
<evidence type="ECO:0000313" key="1">
    <source>
        <dbReference type="EMBL" id="GBN81087.1"/>
    </source>
</evidence>
<keyword evidence="2" id="KW-1185">Reference proteome</keyword>
<gene>
    <name evidence="1" type="ORF">AVEN_31610_1</name>
</gene>
<dbReference type="AlphaFoldDB" id="A0A4Y2RZA0"/>
<organism evidence="1 2">
    <name type="scientific">Araneus ventricosus</name>
    <name type="common">Orbweaver spider</name>
    <name type="synonym">Epeira ventricosa</name>
    <dbReference type="NCBI Taxonomy" id="182803"/>
    <lineage>
        <taxon>Eukaryota</taxon>
        <taxon>Metazoa</taxon>
        <taxon>Ecdysozoa</taxon>
        <taxon>Arthropoda</taxon>
        <taxon>Chelicerata</taxon>
        <taxon>Arachnida</taxon>
        <taxon>Araneae</taxon>
        <taxon>Araneomorphae</taxon>
        <taxon>Entelegynae</taxon>
        <taxon>Araneoidea</taxon>
        <taxon>Araneidae</taxon>
        <taxon>Araneus</taxon>
    </lineage>
</organism>
<dbReference type="Proteomes" id="UP000499080">
    <property type="component" value="Unassembled WGS sequence"/>
</dbReference>
<protein>
    <submittedName>
        <fullName evidence="1">Uncharacterized protein</fullName>
    </submittedName>
</protein>
<sequence length="85" mass="10384">MTSLLALFKHYMYKREQRRPQARIVCLRPESIKYLPCMWAWYTFSLPKWVKSPLVGVERQFGKCQRRLRCRLFKLVVDKIQNYEG</sequence>
<name>A0A4Y2RZA0_ARAVE</name>
<evidence type="ECO:0000313" key="2">
    <source>
        <dbReference type="Proteomes" id="UP000499080"/>
    </source>
</evidence>
<dbReference type="EMBL" id="BGPR01019144">
    <property type="protein sequence ID" value="GBN81087.1"/>
    <property type="molecule type" value="Genomic_DNA"/>
</dbReference>